<organism evidence="1 2">
    <name type="scientific">Rahnella bonaserana</name>
    <dbReference type="NCBI Taxonomy" id="2816248"/>
    <lineage>
        <taxon>Bacteria</taxon>
        <taxon>Pseudomonadati</taxon>
        <taxon>Pseudomonadota</taxon>
        <taxon>Gammaproteobacteria</taxon>
        <taxon>Enterobacterales</taxon>
        <taxon>Yersiniaceae</taxon>
        <taxon>Rahnella</taxon>
    </lineage>
</organism>
<accession>A0ABS6LUX8</accession>
<dbReference type="EMBL" id="JAFMOW010000060">
    <property type="protein sequence ID" value="MBU9855550.1"/>
    <property type="molecule type" value="Genomic_DNA"/>
</dbReference>
<protein>
    <submittedName>
        <fullName evidence="1">DUF1493 family protein</fullName>
    </submittedName>
</protein>
<evidence type="ECO:0000313" key="1">
    <source>
        <dbReference type="EMBL" id="MBU9855550.1"/>
    </source>
</evidence>
<name>A0ABS6LUX8_9GAMM</name>
<dbReference type="RefSeq" id="WP_217172998.1">
    <property type="nucleotide sequence ID" value="NZ_JAFMOW010000060.1"/>
</dbReference>
<comment type="caution">
    <text evidence="1">The sequence shown here is derived from an EMBL/GenBank/DDBJ whole genome shotgun (WGS) entry which is preliminary data.</text>
</comment>
<dbReference type="Proteomes" id="UP000734343">
    <property type="component" value="Unassembled WGS sequence"/>
</dbReference>
<dbReference type="InterPro" id="IPR010862">
    <property type="entry name" value="DUF1493"/>
</dbReference>
<reference evidence="1 2" key="1">
    <citation type="submission" date="2021-03" db="EMBL/GenBank/DDBJ databases">
        <title>Five novel Rahnella species.</title>
        <authorList>
            <person name="Brady C."/>
            <person name="Asselin J."/>
            <person name="Beer S."/>
            <person name="Bruberg M.B."/>
            <person name="Crampton B."/>
            <person name="Venter S."/>
            <person name="Arnold D."/>
            <person name="Denman S."/>
        </authorList>
    </citation>
    <scope>NUCLEOTIDE SEQUENCE [LARGE SCALE GENOMIC DNA]</scope>
    <source>
        <strain evidence="1 2">H11b</strain>
    </source>
</reference>
<keyword evidence="2" id="KW-1185">Reference proteome</keyword>
<evidence type="ECO:0000313" key="2">
    <source>
        <dbReference type="Proteomes" id="UP000734343"/>
    </source>
</evidence>
<proteinExistence type="predicted"/>
<sequence length="104" mass="12872">MEVDENEILDYITDKYSERRKPVSKDWTFQEHFNLVTDELGEMLIDLFTRYGISYDNFNLDNYFEPELPWWWWQLRREYKGKVYKPLTVEMIIESAKAGRWLYD</sequence>
<gene>
    <name evidence="1" type="ORF">J1778_09690</name>
</gene>
<dbReference type="Pfam" id="PF07377">
    <property type="entry name" value="DUF1493"/>
    <property type="match status" value="1"/>
</dbReference>